<dbReference type="SUPFAM" id="SSF49417">
    <property type="entry name" value="p53-like transcription factors"/>
    <property type="match status" value="1"/>
</dbReference>
<dbReference type="GO" id="GO:0000978">
    <property type="term" value="F:RNA polymerase II cis-regulatory region sequence-specific DNA binding"/>
    <property type="evidence" value="ECO:0007669"/>
    <property type="project" value="TreeGrafter"/>
</dbReference>
<organism evidence="3">
    <name type="scientific">Anopheles sinensis</name>
    <name type="common">Mosquito</name>
    <dbReference type="NCBI Taxonomy" id="74873"/>
    <lineage>
        <taxon>Eukaryota</taxon>
        <taxon>Metazoa</taxon>
        <taxon>Ecdysozoa</taxon>
        <taxon>Arthropoda</taxon>
        <taxon>Hexapoda</taxon>
        <taxon>Insecta</taxon>
        <taxon>Pterygota</taxon>
        <taxon>Neoptera</taxon>
        <taxon>Endopterygota</taxon>
        <taxon>Diptera</taxon>
        <taxon>Nematocera</taxon>
        <taxon>Culicoidea</taxon>
        <taxon>Culicidae</taxon>
        <taxon>Anophelinae</taxon>
        <taxon>Anopheles</taxon>
    </lineage>
</organism>
<reference evidence="4" key="2">
    <citation type="submission" date="2020-05" db="UniProtKB">
        <authorList>
            <consortium name="EnsemblMetazoa"/>
        </authorList>
    </citation>
    <scope>IDENTIFICATION</scope>
</reference>
<dbReference type="InterPro" id="IPR002909">
    <property type="entry name" value="IPT_dom"/>
</dbReference>
<evidence type="ECO:0000259" key="2">
    <source>
        <dbReference type="SMART" id="SM00429"/>
    </source>
</evidence>
<dbReference type="EnsemblMetazoa" id="ASIC011255-RA">
    <property type="protein sequence ID" value="ASIC011255-PA"/>
    <property type="gene ID" value="ASIC011255"/>
</dbReference>
<feature type="region of interest" description="Disordered" evidence="1">
    <location>
        <begin position="1"/>
        <end position="21"/>
    </location>
</feature>
<keyword evidence="5" id="KW-1185">Reference proteome</keyword>
<dbReference type="SMART" id="SM00429">
    <property type="entry name" value="IPT"/>
    <property type="match status" value="1"/>
</dbReference>
<dbReference type="AlphaFoldDB" id="A0A084VZQ4"/>
<dbReference type="SUPFAM" id="SSF81296">
    <property type="entry name" value="E set domains"/>
    <property type="match status" value="1"/>
</dbReference>
<dbReference type="Gene3D" id="2.60.40.10">
    <property type="entry name" value="Immunoglobulins"/>
    <property type="match status" value="1"/>
</dbReference>
<dbReference type="InterPro" id="IPR008366">
    <property type="entry name" value="NFAT"/>
</dbReference>
<dbReference type="GO" id="GO:0005634">
    <property type="term" value="C:nucleus"/>
    <property type="evidence" value="ECO:0007669"/>
    <property type="project" value="UniProtKB-ARBA"/>
</dbReference>
<dbReference type="InterPro" id="IPR008967">
    <property type="entry name" value="p53-like_TF_DNA-bd_sf"/>
</dbReference>
<protein>
    <submittedName>
        <fullName evidence="4">IPT/TIG domain-containing protein</fullName>
    </submittedName>
</protein>
<feature type="compositionally biased region" description="Low complexity" evidence="1">
    <location>
        <begin position="12"/>
        <end position="21"/>
    </location>
</feature>
<dbReference type="VEuPathDB" id="VectorBase:ASIC011255"/>
<evidence type="ECO:0000313" key="5">
    <source>
        <dbReference type="Proteomes" id="UP000030765"/>
    </source>
</evidence>
<feature type="domain" description="IPT/TIG" evidence="2">
    <location>
        <begin position="228"/>
        <end position="320"/>
    </location>
</feature>
<sequence length="337" mass="38941">MAETFKDEMDWNNENQQPNSNNMIDLSAAIDEDVFLEKPKEKPNEFDDFCSSYKDTNVPISPIRLTYDNESELIRLMDTKQNMLEVPYRVHYPFISAQIAKHPVKVQIFAATSGRQLTQHQFYEVFLIPSEHSHACNEEIFGGIKVLQVRLTPETGMSLCCDFIGIRMVSDEILKIRFPGMSLKAIHQKKSKCFRIVFRTIVYDSLGFYFKLQTRSNMIYYKRKEVVVPVVEMVSHNYFSAHGGIRLMIFGKNFTSEALVIFSYPTFDVAVKPCQQFLYTTHLACIVPACERQDLEESVVIDVFVECGKVRSLPFKFIYLPNNVLCCTSCVDLFQKQ</sequence>
<dbReference type="GO" id="GO:0005667">
    <property type="term" value="C:transcription regulator complex"/>
    <property type="evidence" value="ECO:0007669"/>
    <property type="project" value="TreeGrafter"/>
</dbReference>
<name>A0A084VZQ4_ANOSI</name>
<accession>A0A084VZQ4</accession>
<dbReference type="Proteomes" id="UP000030765">
    <property type="component" value="Unassembled WGS sequence"/>
</dbReference>
<dbReference type="VEuPathDB" id="VectorBase:ASIS002506"/>
<dbReference type="InterPro" id="IPR013783">
    <property type="entry name" value="Ig-like_fold"/>
</dbReference>
<dbReference type="InterPro" id="IPR037059">
    <property type="entry name" value="RHD_DNA_bind_dom_sf"/>
</dbReference>
<dbReference type="GO" id="GO:0048468">
    <property type="term" value="P:cell development"/>
    <property type="evidence" value="ECO:0007669"/>
    <property type="project" value="UniProtKB-ARBA"/>
</dbReference>
<evidence type="ECO:0000313" key="4">
    <source>
        <dbReference type="EnsemblMetazoa" id="ASIC011255-PA"/>
    </source>
</evidence>
<gene>
    <name evidence="3" type="ORF">ZHAS_00011255</name>
</gene>
<dbReference type="Gene3D" id="2.60.40.340">
    <property type="entry name" value="Rel homology domain (RHD), DNA-binding domain"/>
    <property type="match status" value="1"/>
</dbReference>
<proteinExistence type="predicted"/>
<reference evidence="3 5" key="1">
    <citation type="journal article" date="2014" name="BMC Genomics">
        <title>Genome sequence of Anopheles sinensis provides insight into genetics basis of mosquito competence for malaria parasites.</title>
        <authorList>
            <person name="Zhou D."/>
            <person name="Zhang D."/>
            <person name="Ding G."/>
            <person name="Shi L."/>
            <person name="Hou Q."/>
            <person name="Ye Y."/>
            <person name="Xu Y."/>
            <person name="Zhou H."/>
            <person name="Xiong C."/>
            <person name="Li S."/>
            <person name="Yu J."/>
            <person name="Hong S."/>
            <person name="Yu X."/>
            <person name="Zou P."/>
            <person name="Chen C."/>
            <person name="Chang X."/>
            <person name="Wang W."/>
            <person name="Lv Y."/>
            <person name="Sun Y."/>
            <person name="Ma L."/>
            <person name="Shen B."/>
            <person name="Zhu C."/>
        </authorList>
    </citation>
    <scope>NUCLEOTIDE SEQUENCE [LARGE SCALE GENOMIC DNA]</scope>
</reference>
<dbReference type="PANTHER" id="PTHR12533">
    <property type="entry name" value="NFAT"/>
    <property type="match status" value="1"/>
</dbReference>
<dbReference type="PANTHER" id="PTHR12533:SF7">
    <property type="entry name" value="NFAT NUCLEAR FACTOR, ISOFORM B"/>
    <property type="match status" value="1"/>
</dbReference>
<dbReference type="EMBL" id="ATLV01018921">
    <property type="status" value="NOT_ANNOTATED_CDS"/>
    <property type="molecule type" value="Genomic_DNA"/>
</dbReference>
<dbReference type="EMBL" id="KE525255">
    <property type="protein sequence ID" value="KFB43448.1"/>
    <property type="molecule type" value="Genomic_DNA"/>
</dbReference>
<dbReference type="GO" id="GO:0000981">
    <property type="term" value="F:DNA-binding transcription factor activity, RNA polymerase II-specific"/>
    <property type="evidence" value="ECO:0007669"/>
    <property type="project" value="TreeGrafter"/>
</dbReference>
<evidence type="ECO:0000313" key="3">
    <source>
        <dbReference type="EMBL" id="KFB43448.1"/>
    </source>
</evidence>
<evidence type="ECO:0000256" key="1">
    <source>
        <dbReference type="SAM" id="MobiDB-lite"/>
    </source>
</evidence>
<dbReference type="InterPro" id="IPR014756">
    <property type="entry name" value="Ig_E-set"/>
</dbReference>
<dbReference type="GO" id="GO:0048731">
    <property type="term" value="P:system development"/>
    <property type="evidence" value="ECO:0007669"/>
    <property type="project" value="UniProtKB-ARBA"/>
</dbReference>
<dbReference type="GO" id="GO:0005737">
    <property type="term" value="C:cytoplasm"/>
    <property type="evidence" value="ECO:0007669"/>
    <property type="project" value="UniProtKB-ARBA"/>
</dbReference>